<evidence type="ECO:0000313" key="2">
    <source>
        <dbReference type="EMBL" id="MFC5024134.1"/>
    </source>
</evidence>
<dbReference type="EMBL" id="JBHSJD010000014">
    <property type="protein sequence ID" value="MFC5024134.1"/>
    <property type="molecule type" value="Genomic_DNA"/>
</dbReference>
<name>A0ABV9XI60_9ACTN</name>
<organism evidence="2 3">
    <name type="scientific">Streptomyces coeruleoprunus</name>
    <dbReference type="NCBI Taxonomy" id="285563"/>
    <lineage>
        <taxon>Bacteria</taxon>
        <taxon>Bacillati</taxon>
        <taxon>Actinomycetota</taxon>
        <taxon>Actinomycetes</taxon>
        <taxon>Kitasatosporales</taxon>
        <taxon>Streptomycetaceae</taxon>
        <taxon>Streptomyces</taxon>
    </lineage>
</organism>
<dbReference type="RefSeq" id="WP_345686127.1">
    <property type="nucleotide sequence ID" value="NZ_BAABIT010000001.1"/>
</dbReference>
<protein>
    <submittedName>
        <fullName evidence="2">Uncharacterized protein</fullName>
    </submittedName>
</protein>
<accession>A0ABV9XI60</accession>
<evidence type="ECO:0000256" key="1">
    <source>
        <dbReference type="SAM" id="SignalP"/>
    </source>
</evidence>
<reference evidence="3" key="1">
    <citation type="journal article" date="2019" name="Int. J. Syst. Evol. Microbiol.">
        <title>The Global Catalogue of Microorganisms (GCM) 10K type strain sequencing project: providing services to taxonomists for standard genome sequencing and annotation.</title>
        <authorList>
            <consortium name="The Broad Institute Genomics Platform"/>
            <consortium name="The Broad Institute Genome Sequencing Center for Infectious Disease"/>
            <person name="Wu L."/>
            <person name="Ma J."/>
        </authorList>
    </citation>
    <scope>NUCLEOTIDE SEQUENCE [LARGE SCALE GENOMIC DNA]</scope>
    <source>
        <strain evidence="3">CGMCC 4.1648</strain>
    </source>
</reference>
<dbReference type="Proteomes" id="UP001595829">
    <property type="component" value="Unassembled WGS sequence"/>
</dbReference>
<proteinExistence type="predicted"/>
<feature type="signal peptide" evidence="1">
    <location>
        <begin position="1"/>
        <end position="30"/>
    </location>
</feature>
<keyword evidence="1" id="KW-0732">Signal</keyword>
<sequence length="77" mass="7472">MTGINARIGGRRVAAVLAMGGGLMLGPAFTAHTDTNDGLGLSARTSAADHVAEPVSGVVSTAADLTTLTPPAGTARG</sequence>
<comment type="caution">
    <text evidence="2">The sequence shown here is derived from an EMBL/GenBank/DDBJ whole genome shotgun (WGS) entry which is preliminary data.</text>
</comment>
<gene>
    <name evidence="2" type="ORF">ACFPM3_18580</name>
</gene>
<evidence type="ECO:0000313" key="3">
    <source>
        <dbReference type="Proteomes" id="UP001595829"/>
    </source>
</evidence>
<feature type="chain" id="PRO_5047185743" evidence="1">
    <location>
        <begin position="31"/>
        <end position="77"/>
    </location>
</feature>
<keyword evidence="3" id="KW-1185">Reference proteome</keyword>